<feature type="region of interest" description="Disordered" evidence="2">
    <location>
        <begin position="88"/>
        <end position="112"/>
    </location>
</feature>
<dbReference type="RefSeq" id="WP_261292266.1">
    <property type="nucleotide sequence ID" value="NZ_CVRS01000065.1"/>
</dbReference>
<accession>A0A0M6WIW1</accession>
<dbReference type="SMART" id="SM00939">
    <property type="entry name" value="PepX_C"/>
    <property type="match status" value="1"/>
</dbReference>
<dbReference type="PANTHER" id="PTHR43056">
    <property type="entry name" value="PEPTIDASE S9 PROLYL OLIGOPEPTIDASE"/>
    <property type="match status" value="1"/>
</dbReference>
<dbReference type="InterPro" id="IPR036736">
    <property type="entry name" value="ACP-like_sf"/>
</dbReference>
<dbReference type="GO" id="GO:0008239">
    <property type="term" value="F:dipeptidyl-peptidase activity"/>
    <property type="evidence" value="ECO:0007669"/>
    <property type="project" value="InterPro"/>
</dbReference>
<dbReference type="Pfam" id="PF08530">
    <property type="entry name" value="PepX_C"/>
    <property type="match status" value="1"/>
</dbReference>
<feature type="compositionally biased region" description="Basic and acidic residues" evidence="2">
    <location>
        <begin position="94"/>
        <end position="103"/>
    </location>
</feature>
<evidence type="ECO:0000256" key="1">
    <source>
        <dbReference type="ARBA" id="ARBA00022801"/>
    </source>
</evidence>
<dbReference type="Pfam" id="PF02129">
    <property type="entry name" value="Peptidase_S15"/>
    <property type="match status" value="1"/>
</dbReference>
<dbReference type="InterPro" id="IPR000383">
    <property type="entry name" value="Xaa-Pro-like_dom"/>
</dbReference>
<dbReference type="InterPro" id="IPR005674">
    <property type="entry name" value="CocE/Ser_esterase"/>
</dbReference>
<dbReference type="InterPro" id="IPR029058">
    <property type="entry name" value="AB_hydrolase_fold"/>
</dbReference>
<evidence type="ECO:0000313" key="4">
    <source>
        <dbReference type="EMBL" id="CRL36702.1"/>
    </source>
</evidence>
<evidence type="ECO:0000256" key="2">
    <source>
        <dbReference type="SAM" id="MobiDB-lite"/>
    </source>
</evidence>
<dbReference type="Gene3D" id="1.10.3020.20">
    <property type="match status" value="1"/>
</dbReference>
<feature type="domain" description="Carrier" evidence="3">
    <location>
        <begin position="2"/>
        <end position="80"/>
    </location>
</feature>
<reference evidence="5" key="1">
    <citation type="submission" date="2015-05" db="EMBL/GenBank/DDBJ databases">
        <authorList>
            <consortium name="Pathogen Informatics"/>
        </authorList>
    </citation>
    <scope>NUCLEOTIDE SEQUENCE [LARGE SCALE GENOMIC DNA]</scope>
    <source>
        <strain evidence="5">L1-83</strain>
    </source>
</reference>
<dbReference type="AlphaFoldDB" id="A0A0M6WIW1"/>
<organism evidence="4 5">
    <name type="scientific">Roseburia inulinivorans</name>
    <dbReference type="NCBI Taxonomy" id="360807"/>
    <lineage>
        <taxon>Bacteria</taxon>
        <taxon>Bacillati</taxon>
        <taxon>Bacillota</taxon>
        <taxon>Clostridia</taxon>
        <taxon>Lachnospirales</taxon>
        <taxon>Lachnospiraceae</taxon>
        <taxon>Roseburia</taxon>
    </lineage>
</organism>
<dbReference type="InterPro" id="IPR008979">
    <property type="entry name" value="Galactose-bd-like_sf"/>
</dbReference>
<proteinExistence type="predicted"/>
<dbReference type="NCBIfam" id="TIGR00976">
    <property type="entry name" value="CocE_NonD"/>
    <property type="match status" value="1"/>
</dbReference>
<dbReference type="SUPFAM" id="SSF47336">
    <property type="entry name" value="ACP-like"/>
    <property type="match status" value="1"/>
</dbReference>
<name>A0A0M6WIW1_9FIRM</name>
<dbReference type="SUPFAM" id="SSF53474">
    <property type="entry name" value="alpha/beta-Hydrolases"/>
    <property type="match status" value="1"/>
</dbReference>
<keyword evidence="5" id="KW-1185">Reference proteome</keyword>
<dbReference type="Gene3D" id="3.40.50.1820">
    <property type="entry name" value="alpha/beta hydrolase"/>
    <property type="match status" value="1"/>
</dbReference>
<gene>
    <name evidence="4" type="ORF">RIL183_19971</name>
</gene>
<dbReference type="InterPro" id="IPR013736">
    <property type="entry name" value="Xaa-Pro_dipept_C"/>
</dbReference>
<dbReference type="InterPro" id="IPR009081">
    <property type="entry name" value="PP-bd_ACP"/>
</dbReference>
<dbReference type="Proteomes" id="UP000049828">
    <property type="component" value="Unassembled WGS sequence"/>
</dbReference>
<evidence type="ECO:0000313" key="5">
    <source>
        <dbReference type="Proteomes" id="UP000049828"/>
    </source>
</evidence>
<dbReference type="EMBL" id="CVRS01000065">
    <property type="protein sequence ID" value="CRL36702.1"/>
    <property type="molecule type" value="Genomic_DNA"/>
</dbReference>
<dbReference type="PROSITE" id="PS50075">
    <property type="entry name" value="CARRIER"/>
    <property type="match status" value="1"/>
</dbReference>
<dbReference type="PANTHER" id="PTHR43056:SF10">
    <property type="entry name" value="COCE_NOND FAMILY, PUTATIVE (AFU_ORTHOLOGUE AFUA_7G00600)-RELATED"/>
    <property type="match status" value="1"/>
</dbReference>
<protein>
    <recommendedName>
        <fullName evidence="3">Carrier domain-containing protein</fullName>
    </recommendedName>
</protein>
<dbReference type="SUPFAM" id="SSF49785">
    <property type="entry name" value="Galactose-binding domain-like"/>
    <property type="match status" value="1"/>
</dbReference>
<sequence>MSQRDRIVELIIERGSKLWGKDPSELSENTRFTEDVNAKSVHISQITTFLEDELDIEVPYMKFRRNKTIGEAADFVCEFLDDDDEAPVAAPKAEPVKEEKKETAPVASSAPTGSYNTDDYVVEIDPAKDGFEPEPGVKYMIKKEVFQGEEIDAVYRVGRKPVANQEEVDLANSEDPMARMGQGFCPAFNQRSYLAAPGIICDQDVAVTMRDGAAIYVDIYRPADSGPNHQVPVIVSWSWFGKRPGDGMSEWQIMGVPPQTVSKMAKFESPDPAYWCHQGYAVANVDVRGAGHSEGDVHMFTHQDREDGYDFVEWVAVQPWCNGKVGMSGNSGVAMHQWGIAAEQPPHLACMAPWECTTDLYRESFFEGGIPALSFNKFIAAQVTGNGGVDDQVAMAQKYPFMNGYWKDKIPNFAKVTIPVYQTAGMSHFHLMGSVKAFRLCKSRQKWLRIHRDFEWPDTYTPENLEDLKRFYDRYLKDIHNGWEMTPKVRVDVMDAYDDDYCTRRAETSFPLERTEYRKYYFDASKHVGGDVYEMSETPVATESSVSYDGKTGQVEFDLQFKEDTELTGYMKVHMFVEADGHDDMDLFINVQKADADGNWIPWFTLDEPHPGAWGKCRVSRRELDEKLSTDFNPVLKHERELKLSKGEIVPVDIAIVPSARFWHKGEKLRVQIAGRYIREGWFEPLAWDEENVGNHIIHTGGKYESYIQVPYIGPKFKPGTFVSR</sequence>
<dbReference type="Gene3D" id="1.10.1200.10">
    <property type="entry name" value="ACP-like"/>
    <property type="match status" value="1"/>
</dbReference>
<keyword evidence="1" id="KW-0378">Hydrolase</keyword>
<dbReference type="InterPro" id="IPR050585">
    <property type="entry name" value="Xaa-Pro_dipeptidyl-ppase/CocE"/>
</dbReference>
<evidence type="ECO:0000259" key="3">
    <source>
        <dbReference type="PROSITE" id="PS50075"/>
    </source>
</evidence>
<dbReference type="Gene3D" id="2.60.120.260">
    <property type="entry name" value="Galactose-binding domain-like"/>
    <property type="match status" value="1"/>
</dbReference>